<gene>
    <name evidence="2" type="ORF">C8F04DRAFT_1188052</name>
</gene>
<proteinExistence type="predicted"/>
<keyword evidence="3" id="KW-1185">Reference proteome</keyword>
<name>A0AAD6SJE3_9AGAR</name>
<reference evidence="2" key="1">
    <citation type="submission" date="2023-03" db="EMBL/GenBank/DDBJ databases">
        <title>Massive genome expansion in bonnet fungi (Mycena s.s.) driven by repeated elements and novel gene families across ecological guilds.</title>
        <authorList>
            <consortium name="Lawrence Berkeley National Laboratory"/>
            <person name="Harder C.B."/>
            <person name="Miyauchi S."/>
            <person name="Viragh M."/>
            <person name="Kuo A."/>
            <person name="Thoen E."/>
            <person name="Andreopoulos B."/>
            <person name="Lu D."/>
            <person name="Skrede I."/>
            <person name="Drula E."/>
            <person name="Henrissat B."/>
            <person name="Morin E."/>
            <person name="Kohler A."/>
            <person name="Barry K."/>
            <person name="LaButti K."/>
            <person name="Morin E."/>
            <person name="Salamov A."/>
            <person name="Lipzen A."/>
            <person name="Mereny Z."/>
            <person name="Hegedus B."/>
            <person name="Baldrian P."/>
            <person name="Stursova M."/>
            <person name="Weitz H."/>
            <person name="Taylor A."/>
            <person name="Grigoriev I.V."/>
            <person name="Nagy L.G."/>
            <person name="Martin F."/>
            <person name="Kauserud H."/>
        </authorList>
    </citation>
    <scope>NUCLEOTIDE SEQUENCE</scope>
    <source>
        <strain evidence="2">CBHHK200</strain>
    </source>
</reference>
<dbReference type="AlphaFoldDB" id="A0AAD6SJE3"/>
<feature type="compositionally biased region" description="Polar residues" evidence="1">
    <location>
        <begin position="303"/>
        <end position="322"/>
    </location>
</feature>
<evidence type="ECO:0000256" key="1">
    <source>
        <dbReference type="SAM" id="MobiDB-lite"/>
    </source>
</evidence>
<feature type="region of interest" description="Disordered" evidence="1">
    <location>
        <begin position="237"/>
        <end position="332"/>
    </location>
</feature>
<feature type="region of interest" description="Disordered" evidence="1">
    <location>
        <begin position="152"/>
        <end position="222"/>
    </location>
</feature>
<accession>A0AAD6SJE3</accession>
<feature type="compositionally biased region" description="Polar residues" evidence="1">
    <location>
        <begin position="285"/>
        <end position="295"/>
    </location>
</feature>
<dbReference type="Proteomes" id="UP001218188">
    <property type="component" value="Unassembled WGS sequence"/>
</dbReference>
<dbReference type="EMBL" id="JARJCM010000105">
    <property type="protein sequence ID" value="KAJ7029119.1"/>
    <property type="molecule type" value="Genomic_DNA"/>
</dbReference>
<comment type="caution">
    <text evidence="2">The sequence shown here is derived from an EMBL/GenBank/DDBJ whole genome shotgun (WGS) entry which is preliminary data.</text>
</comment>
<evidence type="ECO:0000313" key="2">
    <source>
        <dbReference type="EMBL" id="KAJ7029119.1"/>
    </source>
</evidence>
<protein>
    <submittedName>
        <fullName evidence="2">Uncharacterized protein</fullName>
    </submittedName>
</protein>
<organism evidence="2 3">
    <name type="scientific">Mycena alexandri</name>
    <dbReference type="NCBI Taxonomy" id="1745969"/>
    <lineage>
        <taxon>Eukaryota</taxon>
        <taxon>Fungi</taxon>
        <taxon>Dikarya</taxon>
        <taxon>Basidiomycota</taxon>
        <taxon>Agaricomycotina</taxon>
        <taxon>Agaricomycetes</taxon>
        <taxon>Agaricomycetidae</taxon>
        <taxon>Agaricales</taxon>
        <taxon>Marasmiineae</taxon>
        <taxon>Mycenaceae</taxon>
        <taxon>Mycena</taxon>
    </lineage>
</organism>
<feature type="compositionally biased region" description="Polar residues" evidence="1">
    <location>
        <begin position="237"/>
        <end position="257"/>
    </location>
</feature>
<sequence length="514" mass="56629">MKRSAEEPEHDPKRQRLPSDIFEDSAQAITPTQLLGWTPGDSGFVFGTIVMRWLLSSKYRIQVQLSPEPKRFEVVFSGRCIEEFQRQKLEFRMGWELFLSLDGAVPVTVSARIANNLPIVLKYSHEVALKLQQKGQDQEWKIDTRFLQPVQDSSRLSTELPEDHPPPKRMGSPVRRIANREGMIGHDDTLPPLPKHAVSQSITPQRLHATNPPSHIGDSLAKGLEGNTRKFSYASSTICSQSRLGPPKNQSQLSSEVPNDHGTPPKRVMSTQTVSEQRPAKPQRSIGNSSETHTPPSYRRALSSPQSNINTGTPAENLSQATIEDESSRKRMESPVLAIAIRASVDIPKETPFIAQQPSAELIHIAESLSTSATSVVPSSRSSLGVVCPPSAGDICSPQFSALTLEEKNPGSGTLLHVGEFTLCKKATSLGTIFSTQKDPLRSGVDKERIGEAPSPSRAGTAPSKIFRQCVTIKQMLASTQCPTTFFVRARVVDFFPFELEDSFIRQCTKCTTQ</sequence>
<evidence type="ECO:0000313" key="3">
    <source>
        <dbReference type="Proteomes" id="UP001218188"/>
    </source>
</evidence>